<dbReference type="GO" id="GO:0016747">
    <property type="term" value="F:acyltransferase activity, transferring groups other than amino-acyl groups"/>
    <property type="evidence" value="ECO:0007669"/>
    <property type="project" value="InterPro"/>
</dbReference>
<name>A0A7H0SRD6_9CORY</name>
<dbReference type="PROSITE" id="PS51186">
    <property type="entry name" value="GNAT"/>
    <property type="match status" value="1"/>
</dbReference>
<protein>
    <submittedName>
        <fullName evidence="1">GNAT family N-acetyltransferase</fullName>
    </submittedName>
</protein>
<evidence type="ECO:0000313" key="2">
    <source>
        <dbReference type="Proteomes" id="UP000516320"/>
    </source>
</evidence>
<dbReference type="RefSeq" id="WP_187974424.1">
    <property type="nucleotide sequence ID" value="NZ_CP046884.1"/>
</dbReference>
<sequence>MRTFIEASPLRELSPVAVHQLYKLRVDVFVHEQRCPYREIDDHDALNSTTHLLVWDSEQKDRLLGCARFYPQNEVVMLGRIITSPDQRGQGQASEMIRHALDIIKRRYPDHPVRLHAQSHLTGFYGHVGFRVCGEPFMEEGISHTPMQYP</sequence>
<keyword evidence="1" id="KW-0808">Transferase</keyword>
<evidence type="ECO:0000313" key="1">
    <source>
        <dbReference type="EMBL" id="QNQ91111.1"/>
    </source>
</evidence>
<dbReference type="Gene3D" id="3.40.630.30">
    <property type="match status" value="1"/>
</dbReference>
<reference evidence="1 2" key="1">
    <citation type="submission" date="2019-12" db="EMBL/GenBank/DDBJ databases">
        <title>Corynebacterium sp. nov., isolated from feces of the Anser Albifrons in China.</title>
        <authorList>
            <person name="Liu Q."/>
        </authorList>
    </citation>
    <scope>NUCLEOTIDE SEQUENCE [LARGE SCALE GENOMIC DNA]</scope>
    <source>
        <strain evidence="1 2">4H37-19</strain>
    </source>
</reference>
<dbReference type="AlphaFoldDB" id="A0A7H0SRD6"/>
<keyword evidence="2" id="KW-1185">Reference proteome</keyword>
<dbReference type="Proteomes" id="UP000516320">
    <property type="component" value="Chromosome"/>
</dbReference>
<gene>
    <name evidence="1" type="ORF">GP475_11070</name>
</gene>
<organism evidence="1 2">
    <name type="scientific">Corynebacterium poyangense</name>
    <dbReference type="NCBI Taxonomy" id="2684405"/>
    <lineage>
        <taxon>Bacteria</taxon>
        <taxon>Bacillati</taxon>
        <taxon>Actinomycetota</taxon>
        <taxon>Actinomycetes</taxon>
        <taxon>Mycobacteriales</taxon>
        <taxon>Corynebacteriaceae</taxon>
        <taxon>Corynebacterium</taxon>
    </lineage>
</organism>
<dbReference type="InterPro" id="IPR000182">
    <property type="entry name" value="GNAT_dom"/>
</dbReference>
<proteinExistence type="predicted"/>
<accession>A0A7H0SRD6</accession>
<dbReference type="KEGG" id="cpoy:GP475_11070"/>
<dbReference type="Pfam" id="PF13673">
    <property type="entry name" value="Acetyltransf_10"/>
    <property type="match status" value="1"/>
</dbReference>
<dbReference type="EMBL" id="CP046884">
    <property type="protein sequence ID" value="QNQ91111.1"/>
    <property type="molecule type" value="Genomic_DNA"/>
</dbReference>
<dbReference type="SUPFAM" id="SSF55729">
    <property type="entry name" value="Acyl-CoA N-acyltransferases (Nat)"/>
    <property type="match status" value="1"/>
</dbReference>
<dbReference type="InterPro" id="IPR016181">
    <property type="entry name" value="Acyl_CoA_acyltransferase"/>
</dbReference>